<protein>
    <submittedName>
        <fullName evidence="2">EpsG family protein</fullName>
    </submittedName>
</protein>
<reference evidence="2 3" key="1">
    <citation type="submission" date="2020-04" db="EMBL/GenBank/DDBJ databases">
        <title>Complete Genomes and Methylome analysis of CBBP consortium that reverse antibiotic-induced susceptibility to vancomycin-resistant Enterococcus faecium infection.</title>
        <authorList>
            <person name="Fomenkov A."/>
            <person name="Zhang Z."/>
            <person name="Pamer E."/>
            <person name="Roberts R.J."/>
        </authorList>
    </citation>
    <scope>NUCLEOTIDE SEQUENCE [LARGE SCALE GENOMIC DNA]</scope>
    <source>
        <strain evidence="3">CBBP</strain>
    </source>
</reference>
<keyword evidence="1" id="KW-0472">Membrane</keyword>
<proteinExistence type="predicted"/>
<keyword evidence="1" id="KW-1133">Transmembrane helix</keyword>
<keyword evidence="1" id="KW-0812">Transmembrane</keyword>
<dbReference type="AlphaFoldDB" id="A0A7L5E9Q2"/>
<dbReference type="RefSeq" id="WP_121772463.1">
    <property type="nucleotide sequence ID" value="NZ_CP051672.1"/>
</dbReference>
<dbReference type="Pfam" id="PF14897">
    <property type="entry name" value="EpsG"/>
    <property type="match status" value="1"/>
</dbReference>
<evidence type="ECO:0000313" key="2">
    <source>
        <dbReference type="EMBL" id="QJE28156.1"/>
    </source>
</evidence>
<organism evidence="2 3">
    <name type="scientific">Parabacteroides distasonis</name>
    <dbReference type="NCBI Taxonomy" id="823"/>
    <lineage>
        <taxon>Bacteria</taxon>
        <taxon>Pseudomonadati</taxon>
        <taxon>Bacteroidota</taxon>
        <taxon>Bacteroidia</taxon>
        <taxon>Bacteroidales</taxon>
        <taxon>Tannerellaceae</taxon>
        <taxon>Parabacteroides</taxon>
    </lineage>
</organism>
<feature type="transmembrane region" description="Helical" evidence="1">
    <location>
        <begin position="29"/>
        <end position="46"/>
    </location>
</feature>
<evidence type="ECO:0000313" key="3">
    <source>
        <dbReference type="Proteomes" id="UP000501982"/>
    </source>
</evidence>
<feature type="transmembrane region" description="Helical" evidence="1">
    <location>
        <begin position="293"/>
        <end position="313"/>
    </location>
</feature>
<dbReference type="Proteomes" id="UP000501982">
    <property type="component" value="Chromosome"/>
</dbReference>
<feature type="transmembrane region" description="Helical" evidence="1">
    <location>
        <begin position="320"/>
        <end position="339"/>
    </location>
</feature>
<sequence length="355" mass="41823">MDIYYFLFLWIAFLSSLDFFPLPQKIKMIGSSLLLLTVILFCGLRGDVDNDYSTYVGHWGTTPIWQEESVKSLFEKINGHLLEFGYVFICSLFKSIGLGYQSIFLFCSFLTFTLFYKSAKQFTSYPNFALFIFFSQFIMMPFMQIRYGVAMTCTLYAIVNWANGNRRKCVVYIILGILFHRLVWGCLLLIWLLNASFRFVVFFMLCALFIPFGTIEDIILGIFSISSFKHYMDYMDKGESANMLSILWYSILVYPYLEKIWRERNRASVKEIVLLKMYLISLLAFYLASDYSILSRISGVFSLSICFILPAYYQMLKKDGLHLLVYFFCVSFYCFLKYLPCLKYFKDYTINYNLF</sequence>
<feature type="transmembrane region" description="Helical" evidence="1">
    <location>
        <begin position="200"/>
        <end position="228"/>
    </location>
</feature>
<feature type="transmembrane region" description="Helical" evidence="1">
    <location>
        <begin position="240"/>
        <end position="257"/>
    </location>
</feature>
<feature type="transmembrane region" description="Helical" evidence="1">
    <location>
        <begin position="269"/>
        <end position="287"/>
    </location>
</feature>
<feature type="transmembrane region" description="Helical" evidence="1">
    <location>
        <begin position="128"/>
        <end position="158"/>
    </location>
</feature>
<evidence type="ECO:0000256" key="1">
    <source>
        <dbReference type="SAM" id="Phobius"/>
    </source>
</evidence>
<accession>A0A7L5E9Q2</accession>
<name>A0A7L5E9Q2_PARDI</name>
<feature type="transmembrane region" description="Helical" evidence="1">
    <location>
        <begin position="98"/>
        <end position="116"/>
    </location>
</feature>
<feature type="transmembrane region" description="Helical" evidence="1">
    <location>
        <begin position="6"/>
        <end position="22"/>
    </location>
</feature>
<gene>
    <name evidence="2" type="ORF">HHO38_07315</name>
</gene>
<feature type="transmembrane region" description="Helical" evidence="1">
    <location>
        <begin position="170"/>
        <end position="193"/>
    </location>
</feature>
<dbReference type="EMBL" id="CP051672">
    <property type="protein sequence ID" value="QJE28156.1"/>
    <property type="molecule type" value="Genomic_DNA"/>
</dbReference>
<dbReference type="InterPro" id="IPR049458">
    <property type="entry name" value="EpsG-like"/>
</dbReference>